<dbReference type="Proteomes" id="UP000186817">
    <property type="component" value="Unassembled WGS sequence"/>
</dbReference>
<comment type="caution">
    <text evidence="1">The sequence shown here is derived from an EMBL/GenBank/DDBJ whole genome shotgun (WGS) entry which is preliminary data.</text>
</comment>
<organism evidence="1 2">
    <name type="scientific">Symbiodinium microadriaticum</name>
    <name type="common">Dinoflagellate</name>
    <name type="synonym">Zooxanthella microadriatica</name>
    <dbReference type="NCBI Taxonomy" id="2951"/>
    <lineage>
        <taxon>Eukaryota</taxon>
        <taxon>Sar</taxon>
        <taxon>Alveolata</taxon>
        <taxon>Dinophyceae</taxon>
        <taxon>Suessiales</taxon>
        <taxon>Symbiodiniaceae</taxon>
        <taxon>Symbiodinium</taxon>
    </lineage>
</organism>
<dbReference type="OrthoDB" id="421721at2759"/>
<evidence type="ECO:0000313" key="2">
    <source>
        <dbReference type="Proteomes" id="UP000186817"/>
    </source>
</evidence>
<name>A0A1Q9BR34_SYMMI</name>
<sequence>MDGPSDRWVLCVCILLLLHIRSIDASFAPLAARKWRAYRFGEFFAGEANVTRSMKLSGFPSFKMDLSYGGLRYNDMCTASGFA</sequence>
<protein>
    <submittedName>
        <fullName evidence="1">Uncharacterized protein</fullName>
    </submittedName>
</protein>
<keyword evidence="2" id="KW-1185">Reference proteome</keyword>
<proteinExistence type="predicted"/>
<reference evidence="1 2" key="1">
    <citation type="submission" date="2016-02" db="EMBL/GenBank/DDBJ databases">
        <title>Genome analysis of coral dinoflagellate symbionts highlights evolutionary adaptations to a symbiotic lifestyle.</title>
        <authorList>
            <person name="Aranda M."/>
            <person name="Li Y."/>
            <person name="Liew Y.J."/>
            <person name="Baumgarten S."/>
            <person name="Simakov O."/>
            <person name="Wilson M."/>
            <person name="Piel J."/>
            <person name="Ashoor H."/>
            <person name="Bougouffa S."/>
            <person name="Bajic V.B."/>
            <person name="Ryu T."/>
            <person name="Ravasi T."/>
            <person name="Bayer T."/>
            <person name="Micklem G."/>
            <person name="Kim H."/>
            <person name="Bhak J."/>
            <person name="Lajeunesse T.C."/>
            <person name="Voolstra C.R."/>
        </authorList>
    </citation>
    <scope>NUCLEOTIDE SEQUENCE [LARGE SCALE GENOMIC DNA]</scope>
    <source>
        <strain evidence="1 2">CCMP2467</strain>
    </source>
</reference>
<gene>
    <name evidence="1" type="ORF">AK812_SmicGene47746</name>
</gene>
<evidence type="ECO:0000313" key="1">
    <source>
        <dbReference type="EMBL" id="OLP73139.1"/>
    </source>
</evidence>
<accession>A0A1Q9BR34</accession>
<dbReference type="AlphaFoldDB" id="A0A1Q9BR34"/>
<dbReference type="EMBL" id="LSRX01006264">
    <property type="protein sequence ID" value="OLP73139.1"/>
    <property type="molecule type" value="Genomic_DNA"/>
</dbReference>